<organism evidence="1 2">
    <name type="scientific">Ambrosiozyma monospora</name>
    <name type="common">Yeast</name>
    <name type="synonym">Endomycopsis monosporus</name>
    <dbReference type="NCBI Taxonomy" id="43982"/>
    <lineage>
        <taxon>Eukaryota</taxon>
        <taxon>Fungi</taxon>
        <taxon>Dikarya</taxon>
        <taxon>Ascomycota</taxon>
        <taxon>Saccharomycotina</taxon>
        <taxon>Pichiomycetes</taxon>
        <taxon>Pichiales</taxon>
        <taxon>Pichiaceae</taxon>
        <taxon>Ambrosiozyma</taxon>
    </lineage>
</organism>
<name>A0ACB5U0F4_AMBMO</name>
<dbReference type="EMBL" id="BSXS01010549">
    <property type="protein sequence ID" value="GME98491.1"/>
    <property type="molecule type" value="Genomic_DNA"/>
</dbReference>
<gene>
    <name evidence="1" type="ORF">Amon02_001049500</name>
</gene>
<protein>
    <submittedName>
        <fullName evidence="1">Unnamed protein product</fullName>
    </submittedName>
</protein>
<keyword evidence="2" id="KW-1185">Reference proteome</keyword>
<accession>A0ACB5U0F4</accession>
<reference evidence="1" key="1">
    <citation type="submission" date="2023-04" db="EMBL/GenBank/DDBJ databases">
        <title>Ambrosiozyma monospora NBRC 10751.</title>
        <authorList>
            <person name="Ichikawa N."/>
            <person name="Sato H."/>
            <person name="Tonouchi N."/>
        </authorList>
    </citation>
    <scope>NUCLEOTIDE SEQUENCE</scope>
    <source>
        <strain evidence="1">NBRC 10751</strain>
    </source>
</reference>
<sequence>MDASPDDADIDYEDEEDIDSDFEAEYSFDFDFDDSSTIYFDTEKFHLALFKYLQIYRPSSASDKLDENEQIGDDNTAEFASNEDHKKRQMMEQQRLQEEQDKEKNKLWKLFSSLSTLCDPFTQPSQTGPHNESILSLDLVSDLILAINYSNYTSTTTGTPTPIC</sequence>
<comment type="caution">
    <text evidence="1">The sequence shown here is derived from an EMBL/GenBank/DDBJ whole genome shotgun (WGS) entry which is preliminary data.</text>
</comment>
<evidence type="ECO:0000313" key="2">
    <source>
        <dbReference type="Proteomes" id="UP001165064"/>
    </source>
</evidence>
<dbReference type="Proteomes" id="UP001165064">
    <property type="component" value="Unassembled WGS sequence"/>
</dbReference>
<proteinExistence type="predicted"/>
<evidence type="ECO:0000313" key="1">
    <source>
        <dbReference type="EMBL" id="GME98491.1"/>
    </source>
</evidence>